<organism evidence="2 3">
    <name type="scientific">Henningerozyma blattae (strain ATCC 34711 / CBS 6284 / DSM 70876 / NBRC 10599 / NRRL Y-10934 / UCD 77-7)</name>
    <name type="common">Yeast</name>
    <name type="synonym">Tetrapisispora blattae</name>
    <dbReference type="NCBI Taxonomy" id="1071380"/>
    <lineage>
        <taxon>Eukaryota</taxon>
        <taxon>Fungi</taxon>
        <taxon>Dikarya</taxon>
        <taxon>Ascomycota</taxon>
        <taxon>Saccharomycotina</taxon>
        <taxon>Saccharomycetes</taxon>
        <taxon>Saccharomycetales</taxon>
        <taxon>Saccharomycetaceae</taxon>
        <taxon>Henningerozyma</taxon>
    </lineage>
</organism>
<dbReference type="GO" id="GO:0034599">
    <property type="term" value="P:cellular response to oxidative stress"/>
    <property type="evidence" value="ECO:0007669"/>
    <property type="project" value="InterPro"/>
</dbReference>
<evidence type="ECO:0000259" key="1">
    <source>
        <dbReference type="Pfam" id="PF00881"/>
    </source>
</evidence>
<dbReference type="Gene3D" id="3.40.109.10">
    <property type="entry name" value="NADH Oxidase"/>
    <property type="match status" value="1"/>
</dbReference>
<keyword evidence="3" id="KW-1185">Reference proteome</keyword>
<dbReference type="PANTHER" id="PTHR43035">
    <property type="entry name" value="FATTY ACID REPRESSION MUTANT PROTEIN 2-RELATED"/>
    <property type="match status" value="1"/>
</dbReference>
<protein>
    <recommendedName>
        <fullName evidence="1">Nitroreductase domain-containing protein</fullName>
    </recommendedName>
</protein>
<sequence>MSYSQYLKPISERRTIYNLKPELPSGISIDTVQAAIQTIVRDVPTHFNCQLNRAIILTGDAHKKVWDSVAKATNGARRAIAERDETFGTVVFFVDEAVTRKLQNEYPAHHDLLPLFGEQVSGAAQVQSWVAVESMGMGANLQHFNQFVQDALPADIPKSWVVKSQLCFGLPTGQADVKEYVENPVKVY</sequence>
<reference evidence="2 3" key="1">
    <citation type="journal article" date="2011" name="Proc. Natl. Acad. Sci. U.S.A.">
        <title>Evolutionary erosion of yeast sex chromosomes by mating-type switching accidents.</title>
        <authorList>
            <person name="Gordon J.L."/>
            <person name="Armisen D."/>
            <person name="Proux-Wera E."/>
            <person name="Oheigeartaigh S.S."/>
            <person name="Byrne K.P."/>
            <person name="Wolfe K.H."/>
        </authorList>
    </citation>
    <scope>NUCLEOTIDE SEQUENCE [LARGE SCALE GENOMIC DNA]</scope>
    <source>
        <strain evidence="3">ATCC 34711 / CBS 6284 / DSM 70876 / NBRC 10599 / NRRL Y-10934 / UCD 77-7</strain>
    </source>
</reference>
<dbReference type="KEGG" id="tbl:TBLA_0A05160"/>
<dbReference type="AlphaFoldDB" id="I2GW07"/>
<dbReference type="RefSeq" id="XP_004177828.1">
    <property type="nucleotide sequence ID" value="XM_004177780.1"/>
</dbReference>
<dbReference type="SUPFAM" id="SSF55469">
    <property type="entry name" value="FMN-dependent nitroreductase-like"/>
    <property type="match status" value="1"/>
</dbReference>
<dbReference type="Proteomes" id="UP000002866">
    <property type="component" value="Chromosome 1"/>
</dbReference>
<evidence type="ECO:0000313" key="2">
    <source>
        <dbReference type="EMBL" id="CCH58309.1"/>
    </source>
</evidence>
<dbReference type="PANTHER" id="PTHR43035:SF1">
    <property type="entry name" value="FATTY ACID REPRESSION MUTANT PROTEIN 2-RELATED"/>
    <property type="match status" value="1"/>
</dbReference>
<dbReference type="Pfam" id="PF00881">
    <property type="entry name" value="Nitroreductase"/>
    <property type="match status" value="1"/>
</dbReference>
<dbReference type="InterPro" id="IPR029479">
    <property type="entry name" value="Nitroreductase"/>
</dbReference>
<dbReference type="InterPro" id="IPR000415">
    <property type="entry name" value="Nitroreductase-like"/>
</dbReference>
<dbReference type="InParanoid" id="I2GW07"/>
<dbReference type="OMA" id="EHANAMH"/>
<dbReference type="GO" id="GO:0016491">
    <property type="term" value="F:oxidoreductase activity"/>
    <property type="evidence" value="ECO:0007669"/>
    <property type="project" value="InterPro"/>
</dbReference>
<dbReference type="EMBL" id="HE806316">
    <property type="protein sequence ID" value="CCH58309.1"/>
    <property type="molecule type" value="Genomic_DNA"/>
</dbReference>
<dbReference type="InterPro" id="IPR033877">
    <property type="entry name" value="Frm2/Hbn1"/>
</dbReference>
<evidence type="ECO:0000313" key="3">
    <source>
        <dbReference type="Proteomes" id="UP000002866"/>
    </source>
</evidence>
<proteinExistence type="predicted"/>
<name>I2GW07_HENB6</name>
<dbReference type="GeneID" id="14492878"/>
<gene>
    <name evidence="2" type="primary">TBLA0A05160</name>
    <name evidence="2" type="ORF">TBLA_0A05160</name>
</gene>
<dbReference type="HOGENOM" id="CLU_073125_1_0_1"/>
<feature type="domain" description="Nitroreductase" evidence="1">
    <location>
        <begin position="10"/>
        <end position="169"/>
    </location>
</feature>
<dbReference type="OrthoDB" id="2138173at2759"/>
<dbReference type="eggNOG" id="ENOG502RYI9">
    <property type="taxonomic scope" value="Eukaryota"/>
</dbReference>
<dbReference type="STRING" id="1071380.I2GW07"/>
<accession>I2GW07</accession>